<protein>
    <submittedName>
        <fullName evidence="2">Antibiotic biosynthesis monooxygenase</fullName>
    </submittedName>
</protein>
<dbReference type="SUPFAM" id="SSF54909">
    <property type="entry name" value="Dimeric alpha+beta barrel"/>
    <property type="match status" value="1"/>
</dbReference>
<dbReference type="AlphaFoldDB" id="A0A431TR79"/>
<keyword evidence="2" id="KW-0503">Monooxygenase</keyword>
<evidence type="ECO:0000313" key="2">
    <source>
        <dbReference type="EMBL" id="RTQ36577.1"/>
    </source>
</evidence>
<dbReference type="EMBL" id="RXOE01000001">
    <property type="protein sequence ID" value="RTQ36577.1"/>
    <property type="molecule type" value="Genomic_DNA"/>
</dbReference>
<evidence type="ECO:0000259" key="1">
    <source>
        <dbReference type="Pfam" id="PF03992"/>
    </source>
</evidence>
<gene>
    <name evidence="2" type="ORF">EJP69_02195</name>
</gene>
<dbReference type="InterPro" id="IPR011008">
    <property type="entry name" value="Dimeric_a/b-barrel"/>
</dbReference>
<dbReference type="Pfam" id="PF03992">
    <property type="entry name" value="ABM"/>
    <property type="match status" value="1"/>
</dbReference>
<proteinExistence type="predicted"/>
<evidence type="ECO:0000313" key="3">
    <source>
        <dbReference type="Proteomes" id="UP000267418"/>
    </source>
</evidence>
<reference evidence="2 3" key="1">
    <citation type="submission" date="2018-12" db="EMBL/GenBank/DDBJ databases">
        <title>The genome of Variovorax gossypii DSM 100435.</title>
        <authorList>
            <person name="Gao J."/>
            <person name="Sun J."/>
        </authorList>
    </citation>
    <scope>NUCLEOTIDE SEQUENCE [LARGE SCALE GENOMIC DNA]</scope>
    <source>
        <strain evidence="2 3">DSM 100435</strain>
    </source>
</reference>
<organism evidence="2 3">
    <name type="scientific">Variovorax gossypii</name>
    <dbReference type="NCBI Taxonomy" id="1679495"/>
    <lineage>
        <taxon>Bacteria</taxon>
        <taxon>Pseudomonadati</taxon>
        <taxon>Pseudomonadota</taxon>
        <taxon>Betaproteobacteria</taxon>
        <taxon>Burkholderiales</taxon>
        <taxon>Comamonadaceae</taxon>
        <taxon>Variovorax</taxon>
    </lineage>
</organism>
<dbReference type="InterPro" id="IPR007138">
    <property type="entry name" value="ABM_dom"/>
</dbReference>
<comment type="caution">
    <text evidence="2">The sequence shown here is derived from an EMBL/GenBank/DDBJ whole genome shotgun (WGS) entry which is preliminary data.</text>
</comment>
<feature type="domain" description="ABM" evidence="1">
    <location>
        <begin position="17"/>
        <end position="80"/>
    </location>
</feature>
<keyword evidence="2" id="KW-0560">Oxidoreductase</keyword>
<dbReference type="GO" id="GO:0004497">
    <property type="term" value="F:monooxygenase activity"/>
    <property type="evidence" value="ECO:0007669"/>
    <property type="project" value="UniProtKB-KW"/>
</dbReference>
<dbReference type="RefSeq" id="WP_126468570.1">
    <property type="nucleotide sequence ID" value="NZ_RXOE01000001.1"/>
</dbReference>
<dbReference type="Gene3D" id="3.30.70.100">
    <property type="match status" value="1"/>
</dbReference>
<name>A0A431TR79_9BURK</name>
<dbReference type="Proteomes" id="UP000267418">
    <property type="component" value="Unassembled WGS sequence"/>
</dbReference>
<accession>A0A431TR79</accession>
<keyword evidence="3" id="KW-1185">Reference proteome</keyword>
<dbReference type="OrthoDB" id="4476670at2"/>
<sequence>MSNDTSVASPVSASGPVFRVDKFAVPAEARQAFIAQMQRIQQTLRNLPGCLRAHVLDQTGGGSEFNVLTLVEWSSEQAVASATELVKKKFAEEGFDPVEFTKKAGVLSDQGFYRIA</sequence>